<protein>
    <submittedName>
        <fullName evidence="6">IclR family transcriptional regulator</fullName>
    </submittedName>
</protein>
<keyword evidence="2" id="KW-0238">DNA-binding</keyword>
<sequence>MANDSLTSVHRALEVLRALGSGPLGVQAVAETLDAEKTQISRTLKVLLEEGFAERDPKSLEYRLGWRLYALAGAAGDSRLRQDAPRALRALVQELGEAAYLTVREGDAALTVLSEQAGRSVQAREWVGRGTPLNCTSSGRALLFGLSDDEVTTLLRMRPGRLPGTRHAPLTIAAVLKRLRQERAAGYVVAAEENEIGLTAVASPVLDFRGAPLAAVNVSVPSYRLTPEVLERIVEAVRATAAALSTGTRP</sequence>
<proteinExistence type="predicted"/>
<dbReference type="RefSeq" id="WP_323326647.1">
    <property type="nucleotide sequence ID" value="NZ_JAYFSI010000002.1"/>
</dbReference>
<evidence type="ECO:0000313" key="6">
    <source>
        <dbReference type="EMBL" id="MEA5360472.1"/>
    </source>
</evidence>
<dbReference type="EMBL" id="JAYFSI010000002">
    <property type="protein sequence ID" value="MEA5360472.1"/>
    <property type="molecule type" value="Genomic_DNA"/>
</dbReference>
<dbReference type="InterPro" id="IPR014757">
    <property type="entry name" value="Tscrpt_reg_IclR_C"/>
</dbReference>
<keyword evidence="3" id="KW-0804">Transcription</keyword>
<dbReference type="InterPro" id="IPR029016">
    <property type="entry name" value="GAF-like_dom_sf"/>
</dbReference>
<dbReference type="SUPFAM" id="SSF55781">
    <property type="entry name" value="GAF domain-like"/>
    <property type="match status" value="1"/>
</dbReference>
<dbReference type="PROSITE" id="PS51078">
    <property type="entry name" value="ICLR_ED"/>
    <property type="match status" value="1"/>
</dbReference>
<evidence type="ECO:0000259" key="4">
    <source>
        <dbReference type="PROSITE" id="PS51077"/>
    </source>
</evidence>
<dbReference type="SUPFAM" id="SSF46785">
    <property type="entry name" value="Winged helix' DNA-binding domain"/>
    <property type="match status" value="1"/>
</dbReference>
<gene>
    <name evidence="6" type="ORF">VA596_13075</name>
</gene>
<dbReference type="InterPro" id="IPR005471">
    <property type="entry name" value="Tscrpt_reg_IclR_N"/>
</dbReference>
<dbReference type="PROSITE" id="PS51077">
    <property type="entry name" value="HTH_ICLR"/>
    <property type="match status" value="1"/>
</dbReference>
<dbReference type="Gene3D" id="1.10.10.10">
    <property type="entry name" value="Winged helix-like DNA-binding domain superfamily/Winged helix DNA-binding domain"/>
    <property type="match status" value="1"/>
</dbReference>
<dbReference type="InterPro" id="IPR050707">
    <property type="entry name" value="HTH_MetabolicPath_Reg"/>
</dbReference>
<comment type="caution">
    <text evidence="6">The sequence shown here is derived from an EMBL/GenBank/DDBJ whole genome shotgun (WGS) entry which is preliminary data.</text>
</comment>
<keyword evidence="7" id="KW-1185">Reference proteome</keyword>
<evidence type="ECO:0000256" key="2">
    <source>
        <dbReference type="ARBA" id="ARBA00023125"/>
    </source>
</evidence>
<evidence type="ECO:0000256" key="1">
    <source>
        <dbReference type="ARBA" id="ARBA00023015"/>
    </source>
</evidence>
<organism evidence="6 7">
    <name type="scientific">Amycolatopsis heterodermiae</name>
    <dbReference type="NCBI Taxonomy" id="3110235"/>
    <lineage>
        <taxon>Bacteria</taxon>
        <taxon>Bacillati</taxon>
        <taxon>Actinomycetota</taxon>
        <taxon>Actinomycetes</taxon>
        <taxon>Pseudonocardiales</taxon>
        <taxon>Pseudonocardiaceae</taxon>
        <taxon>Amycolatopsis</taxon>
    </lineage>
</organism>
<dbReference type="PANTHER" id="PTHR30136:SF24">
    <property type="entry name" value="HTH-TYPE TRANSCRIPTIONAL REPRESSOR ALLR"/>
    <property type="match status" value="1"/>
</dbReference>
<evidence type="ECO:0000259" key="5">
    <source>
        <dbReference type="PROSITE" id="PS51078"/>
    </source>
</evidence>
<reference evidence="6 7" key="1">
    <citation type="submission" date="2023-12" db="EMBL/GenBank/DDBJ databases">
        <title>Amycolatopsis sp. V23-08.</title>
        <authorList>
            <person name="Somphong A."/>
        </authorList>
    </citation>
    <scope>NUCLEOTIDE SEQUENCE [LARGE SCALE GENOMIC DNA]</scope>
    <source>
        <strain evidence="6 7">V23-08</strain>
    </source>
</reference>
<keyword evidence="1" id="KW-0805">Transcription regulation</keyword>
<dbReference type="Proteomes" id="UP001304298">
    <property type="component" value="Unassembled WGS sequence"/>
</dbReference>
<evidence type="ECO:0000313" key="7">
    <source>
        <dbReference type="Proteomes" id="UP001304298"/>
    </source>
</evidence>
<evidence type="ECO:0000256" key="3">
    <source>
        <dbReference type="ARBA" id="ARBA00023163"/>
    </source>
</evidence>
<feature type="domain" description="HTH iclR-type" evidence="4">
    <location>
        <begin position="6"/>
        <end position="66"/>
    </location>
</feature>
<dbReference type="InterPro" id="IPR036388">
    <property type="entry name" value="WH-like_DNA-bd_sf"/>
</dbReference>
<dbReference type="Pfam" id="PF01614">
    <property type="entry name" value="IclR_C"/>
    <property type="match status" value="1"/>
</dbReference>
<dbReference type="Gene3D" id="3.30.450.40">
    <property type="match status" value="1"/>
</dbReference>
<dbReference type="SMART" id="SM00346">
    <property type="entry name" value="HTH_ICLR"/>
    <property type="match status" value="1"/>
</dbReference>
<dbReference type="Pfam" id="PF09339">
    <property type="entry name" value="HTH_IclR"/>
    <property type="match status" value="1"/>
</dbReference>
<dbReference type="PANTHER" id="PTHR30136">
    <property type="entry name" value="HELIX-TURN-HELIX TRANSCRIPTIONAL REGULATOR, ICLR FAMILY"/>
    <property type="match status" value="1"/>
</dbReference>
<name>A0ABU5R2Q7_9PSEU</name>
<dbReference type="InterPro" id="IPR036390">
    <property type="entry name" value="WH_DNA-bd_sf"/>
</dbReference>
<feature type="domain" description="IclR-ED" evidence="5">
    <location>
        <begin position="67"/>
        <end position="250"/>
    </location>
</feature>
<accession>A0ABU5R2Q7</accession>